<keyword evidence="5" id="KW-0464">Manganese</keyword>
<keyword evidence="7" id="KW-1185">Reference proteome</keyword>
<dbReference type="Proteomes" id="UP001596174">
    <property type="component" value="Unassembled WGS sequence"/>
</dbReference>
<evidence type="ECO:0000256" key="2">
    <source>
        <dbReference type="ARBA" id="ARBA00004904"/>
    </source>
</evidence>
<comment type="similarity">
    <text evidence="5">Belongs to the DHBP synthase family.</text>
</comment>
<reference evidence="7" key="1">
    <citation type="journal article" date="2019" name="Int. J. Syst. Evol. Microbiol.">
        <title>The Global Catalogue of Microorganisms (GCM) 10K type strain sequencing project: providing services to taxonomists for standard genome sequencing and annotation.</title>
        <authorList>
            <consortium name="The Broad Institute Genomics Platform"/>
            <consortium name="The Broad Institute Genome Sequencing Center for Infectious Disease"/>
            <person name="Wu L."/>
            <person name="Ma J."/>
        </authorList>
    </citation>
    <scope>NUCLEOTIDE SEQUENCE [LARGE SCALE GENOMIC DNA]</scope>
    <source>
        <strain evidence="7">JCM 4816</strain>
    </source>
</reference>
<evidence type="ECO:0000256" key="5">
    <source>
        <dbReference type="RuleBase" id="RU003843"/>
    </source>
</evidence>
<comment type="caution">
    <text evidence="6">The sequence shown here is derived from an EMBL/GenBank/DDBJ whole genome shotgun (WGS) entry which is preliminary data.</text>
</comment>
<evidence type="ECO:0000256" key="4">
    <source>
        <dbReference type="ARBA" id="ARBA00022723"/>
    </source>
</evidence>
<dbReference type="PANTHER" id="PTHR21327:SF18">
    <property type="entry name" value="3,4-DIHYDROXY-2-BUTANONE 4-PHOSPHATE SYNTHASE"/>
    <property type="match status" value="1"/>
</dbReference>
<dbReference type="RefSeq" id="WP_380578697.1">
    <property type="nucleotide sequence ID" value="NZ_JBHSQJ010000005.1"/>
</dbReference>
<dbReference type="InterPro" id="IPR017945">
    <property type="entry name" value="DHBP_synth_RibB-like_a/b_dom"/>
</dbReference>
<keyword evidence="5 6" id="KW-0456">Lyase</keyword>
<evidence type="ECO:0000256" key="3">
    <source>
        <dbReference type="ARBA" id="ARBA00022619"/>
    </source>
</evidence>
<name>A0ABW1FTS5_9ACTN</name>
<evidence type="ECO:0000313" key="7">
    <source>
        <dbReference type="Proteomes" id="UP001596174"/>
    </source>
</evidence>
<evidence type="ECO:0000313" key="6">
    <source>
        <dbReference type="EMBL" id="MFC5905855.1"/>
    </source>
</evidence>
<dbReference type="GO" id="GO:0008686">
    <property type="term" value="F:3,4-dihydroxy-2-butanone-4-phosphate synthase activity"/>
    <property type="evidence" value="ECO:0007669"/>
    <property type="project" value="UniProtKB-EC"/>
</dbReference>
<dbReference type="InterPro" id="IPR000422">
    <property type="entry name" value="DHBP_synthase_RibB"/>
</dbReference>
<comment type="subunit">
    <text evidence="5">Homodimer.</text>
</comment>
<proteinExistence type="inferred from homology"/>
<sequence>MTTAQPTRTERLESVERAIEAFRSGGFVIVFDDESRENEGDLMVAAEFTDERAIRCMLDHTSGVVCAALPYERCAELHLPQMAEDNSGLHGTAFTVSVDLIAQGTTGIPADERARTLQALADPLAQPADFGRPGHIFPVRAAVGGVLERDGHTEAAVDLSRMAGLSGVTTMCEVVRPDWGMARLDDLREFADREGLPLLSVGELAAYRRAIES</sequence>
<accession>A0ABW1FTS5</accession>
<organism evidence="6 7">
    <name type="scientific">Streptacidiphilus monticola</name>
    <dbReference type="NCBI Taxonomy" id="2161674"/>
    <lineage>
        <taxon>Bacteria</taxon>
        <taxon>Bacillati</taxon>
        <taxon>Actinomycetota</taxon>
        <taxon>Actinomycetes</taxon>
        <taxon>Kitasatosporales</taxon>
        <taxon>Streptomycetaceae</taxon>
        <taxon>Streptacidiphilus</taxon>
    </lineage>
</organism>
<comment type="function">
    <text evidence="1 5">Catalyzes the conversion of D-ribulose 5-phosphate to formate and 3,4-dihydroxy-2-butanone 4-phosphate.</text>
</comment>
<dbReference type="SUPFAM" id="SSF55821">
    <property type="entry name" value="YrdC/RibB"/>
    <property type="match status" value="1"/>
</dbReference>
<dbReference type="Gene3D" id="3.90.870.10">
    <property type="entry name" value="DHBP synthase"/>
    <property type="match status" value="1"/>
</dbReference>
<evidence type="ECO:0000256" key="1">
    <source>
        <dbReference type="ARBA" id="ARBA00002284"/>
    </source>
</evidence>
<dbReference type="EMBL" id="JBHSQJ010000005">
    <property type="protein sequence ID" value="MFC5905855.1"/>
    <property type="molecule type" value="Genomic_DNA"/>
</dbReference>
<dbReference type="PANTHER" id="PTHR21327">
    <property type="entry name" value="GTP CYCLOHYDROLASE II-RELATED"/>
    <property type="match status" value="1"/>
</dbReference>
<keyword evidence="5" id="KW-0460">Magnesium</keyword>
<gene>
    <name evidence="6" type="primary">ribB</name>
    <name evidence="6" type="ORF">ACFP3V_01285</name>
</gene>
<dbReference type="EC" id="4.1.99.12" evidence="5"/>
<keyword evidence="3 5" id="KW-0686">Riboflavin biosynthesis</keyword>
<comment type="catalytic activity">
    <reaction evidence="5">
        <text>D-ribulose 5-phosphate = (2S)-2-hydroxy-3-oxobutyl phosphate + formate + H(+)</text>
        <dbReference type="Rhea" id="RHEA:18457"/>
        <dbReference type="ChEBI" id="CHEBI:15378"/>
        <dbReference type="ChEBI" id="CHEBI:15740"/>
        <dbReference type="ChEBI" id="CHEBI:58121"/>
        <dbReference type="ChEBI" id="CHEBI:58830"/>
        <dbReference type="EC" id="4.1.99.12"/>
    </reaction>
</comment>
<dbReference type="Pfam" id="PF00926">
    <property type="entry name" value="DHBP_synthase"/>
    <property type="match status" value="1"/>
</dbReference>
<dbReference type="NCBIfam" id="TIGR00506">
    <property type="entry name" value="ribB"/>
    <property type="match status" value="1"/>
</dbReference>
<protein>
    <recommendedName>
        <fullName evidence="5">3,4-dihydroxy-2-butanone 4-phosphate synthase</fullName>
        <shortName evidence="5">DHBP synthase</shortName>
        <ecNumber evidence="5">4.1.99.12</ecNumber>
    </recommendedName>
</protein>
<keyword evidence="4 5" id="KW-0479">Metal-binding</keyword>
<comment type="cofactor">
    <cofactor evidence="5">
        <name>Mg(2+)</name>
        <dbReference type="ChEBI" id="CHEBI:18420"/>
    </cofactor>
    <cofactor evidence="5">
        <name>Mn(2+)</name>
        <dbReference type="ChEBI" id="CHEBI:29035"/>
    </cofactor>
    <text evidence="5">Binds 2 divalent metal cations per subunit. Magnesium or manganese.</text>
</comment>
<comment type="pathway">
    <text evidence="2 5">Cofactor biosynthesis; riboflavin biosynthesis; 2-hydroxy-3-oxobutyl phosphate from D-ribulose 5-phosphate: step 1/1.</text>
</comment>